<protein>
    <submittedName>
        <fullName evidence="1">Uncharacterized protein</fullName>
    </submittedName>
</protein>
<sequence>MQSGLLDTLAPWYADFRKTLPGKTITLEVGWSPGSFSPAARILLAINASKPEGGASPAPRSREGNATSTARAAEGSRSCLLAALMASTALANSILFHSVDHLDKYSTFTPHSYCEGLDSVFLPRYLNLICGQHLVWANKSARDRLFPRRSPLLKT</sequence>
<keyword evidence="2" id="KW-1185">Reference proteome</keyword>
<reference evidence="1 2" key="1">
    <citation type="journal article" date="2014" name="Genome Announc.">
        <title>Draft genome sequence of Sclerotinia borealis, a psychrophilic plant pathogenic fungus.</title>
        <authorList>
            <person name="Mardanov A.V."/>
            <person name="Beletsky A.V."/>
            <person name="Kadnikov V.V."/>
            <person name="Ignatov A.N."/>
            <person name="Ravin N.V."/>
        </authorList>
    </citation>
    <scope>NUCLEOTIDE SEQUENCE [LARGE SCALE GENOMIC DNA]</scope>
    <source>
        <strain evidence="2">F-4157</strain>
    </source>
</reference>
<evidence type="ECO:0000313" key="2">
    <source>
        <dbReference type="Proteomes" id="UP000019487"/>
    </source>
</evidence>
<organism evidence="1 2">
    <name type="scientific">Sclerotinia borealis (strain F-4128)</name>
    <dbReference type="NCBI Taxonomy" id="1432307"/>
    <lineage>
        <taxon>Eukaryota</taxon>
        <taxon>Fungi</taxon>
        <taxon>Dikarya</taxon>
        <taxon>Ascomycota</taxon>
        <taxon>Pezizomycotina</taxon>
        <taxon>Leotiomycetes</taxon>
        <taxon>Helotiales</taxon>
        <taxon>Sclerotiniaceae</taxon>
        <taxon>Sclerotinia</taxon>
    </lineage>
</organism>
<dbReference type="HOGENOM" id="CLU_1696516_0_0_1"/>
<evidence type="ECO:0000313" key="1">
    <source>
        <dbReference type="EMBL" id="ESZ96196.1"/>
    </source>
</evidence>
<accession>W9CJZ8</accession>
<dbReference type="EMBL" id="AYSA01000148">
    <property type="protein sequence ID" value="ESZ96196.1"/>
    <property type="molecule type" value="Genomic_DNA"/>
</dbReference>
<comment type="caution">
    <text evidence="1">The sequence shown here is derived from an EMBL/GenBank/DDBJ whole genome shotgun (WGS) entry which is preliminary data.</text>
</comment>
<gene>
    <name evidence="1" type="ORF">SBOR_3417</name>
</gene>
<dbReference type="AlphaFoldDB" id="W9CJZ8"/>
<name>W9CJZ8_SCLBF</name>
<proteinExistence type="predicted"/>
<dbReference type="Proteomes" id="UP000019487">
    <property type="component" value="Unassembled WGS sequence"/>
</dbReference>